<evidence type="ECO:0000256" key="1">
    <source>
        <dbReference type="SAM" id="MobiDB-lite"/>
    </source>
</evidence>
<evidence type="ECO:0000259" key="2">
    <source>
        <dbReference type="PROSITE" id="PS50076"/>
    </source>
</evidence>
<dbReference type="PRINTS" id="PR00625">
    <property type="entry name" value="JDOMAIN"/>
</dbReference>
<dbReference type="SUPFAM" id="SSF46565">
    <property type="entry name" value="Chaperone J-domain"/>
    <property type="match status" value="1"/>
</dbReference>
<proteinExistence type="predicted"/>
<accession>A0A833R3E5</accession>
<dbReference type="PROSITE" id="PS50076">
    <property type="entry name" value="DNAJ_2"/>
    <property type="match status" value="1"/>
</dbReference>
<protein>
    <submittedName>
        <fullName evidence="3">DnaJ subfamily B member 8 isoform X2</fullName>
    </submittedName>
</protein>
<comment type="caution">
    <text evidence="3">The sequence shown here is derived from an EMBL/GenBank/DDBJ whole genome shotgun (WGS) entry which is preliminary data.</text>
</comment>
<dbReference type="GO" id="GO:0005783">
    <property type="term" value="C:endoplasmic reticulum"/>
    <property type="evidence" value="ECO:0007669"/>
    <property type="project" value="UniProtKB-ARBA"/>
</dbReference>
<dbReference type="GO" id="GO:0051082">
    <property type="term" value="F:unfolded protein binding"/>
    <property type="evidence" value="ECO:0007669"/>
    <property type="project" value="TreeGrafter"/>
</dbReference>
<evidence type="ECO:0000313" key="4">
    <source>
        <dbReference type="Proteomes" id="UP000623129"/>
    </source>
</evidence>
<dbReference type="OrthoDB" id="10250354at2759"/>
<dbReference type="PANTHER" id="PTHR43096:SF58">
    <property type="entry name" value="CHAPERONE DNAJ-DOMAIN SUPERFAMILY PROTEIN"/>
    <property type="match status" value="1"/>
</dbReference>
<organism evidence="3 4">
    <name type="scientific">Carex littledalei</name>
    <dbReference type="NCBI Taxonomy" id="544730"/>
    <lineage>
        <taxon>Eukaryota</taxon>
        <taxon>Viridiplantae</taxon>
        <taxon>Streptophyta</taxon>
        <taxon>Embryophyta</taxon>
        <taxon>Tracheophyta</taxon>
        <taxon>Spermatophyta</taxon>
        <taxon>Magnoliopsida</taxon>
        <taxon>Liliopsida</taxon>
        <taxon>Poales</taxon>
        <taxon>Cyperaceae</taxon>
        <taxon>Cyperoideae</taxon>
        <taxon>Cariceae</taxon>
        <taxon>Carex</taxon>
        <taxon>Carex subgen. Euthyceras</taxon>
    </lineage>
</organism>
<name>A0A833R3E5_9POAL</name>
<feature type="region of interest" description="Disordered" evidence="1">
    <location>
        <begin position="205"/>
        <end position="235"/>
    </location>
</feature>
<gene>
    <name evidence="3" type="ORF">FCM35_KLT21203</name>
</gene>
<sequence length="252" mass="29246">MTMNGILFLCCSPRPLFSFHRYRNPNPISLAFSLSFAIPSRTSRFRCGSGSGPKRRRSRAVAVRASRRESPYEVLGVPPSATPRDIKRAYRKLALQFHPDVNKEPNAQERFMRIKHAYNTLINSESRFNATNSTRANYSTPSDKKSTTEDEQFYGFVDFLRDLQEEFRNWEADLNREEKPKSLWEELAEIGEEFVEFLEKELNIKDTNLEDDSTGSQRERRREEDVQRQPSVEESIDEVEAALAKLKKELGL</sequence>
<dbReference type="GO" id="GO:0042026">
    <property type="term" value="P:protein refolding"/>
    <property type="evidence" value="ECO:0007669"/>
    <property type="project" value="TreeGrafter"/>
</dbReference>
<dbReference type="Gene3D" id="1.10.287.110">
    <property type="entry name" value="DnaJ domain"/>
    <property type="match status" value="1"/>
</dbReference>
<dbReference type="AlphaFoldDB" id="A0A833R3E5"/>
<dbReference type="InterPro" id="IPR001623">
    <property type="entry name" value="DnaJ_domain"/>
</dbReference>
<feature type="compositionally biased region" description="Basic and acidic residues" evidence="1">
    <location>
        <begin position="217"/>
        <end position="227"/>
    </location>
</feature>
<dbReference type="SMART" id="SM00271">
    <property type="entry name" value="DnaJ"/>
    <property type="match status" value="1"/>
</dbReference>
<dbReference type="PANTHER" id="PTHR43096">
    <property type="entry name" value="DNAJ HOMOLOG 1, MITOCHONDRIAL-RELATED"/>
    <property type="match status" value="1"/>
</dbReference>
<keyword evidence="4" id="KW-1185">Reference proteome</keyword>
<dbReference type="CDD" id="cd06257">
    <property type="entry name" value="DnaJ"/>
    <property type="match status" value="1"/>
</dbReference>
<dbReference type="Pfam" id="PF00226">
    <property type="entry name" value="DnaJ"/>
    <property type="match status" value="1"/>
</dbReference>
<dbReference type="EMBL" id="SWLB01000009">
    <property type="protein sequence ID" value="KAF3334599.1"/>
    <property type="molecule type" value="Genomic_DNA"/>
</dbReference>
<dbReference type="InterPro" id="IPR036869">
    <property type="entry name" value="J_dom_sf"/>
</dbReference>
<feature type="domain" description="J" evidence="2">
    <location>
        <begin position="70"/>
        <end position="142"/>
    </location>
</feature>
<reference evidence="3" key="1">
    <citation type="submission" date="2020-01" db="EMBL/GenBank/DDBJ databases">
        <title>Genome sequence of Kobresia littledalei, the first chromosome-level genome in the family Cyperaceae.</title>
        <authorList>
            <person name="Qu G."/>
        </authorList>
    </citation>
    <scope>NUCLEOTIDE SEQUENCE</scope>
    <source>
        <strain evidence="3">C.B.Clarke</strain>
        <tissue evidence="3">Leaf</tissue>
    </source>
</reference>
<dbReference type="Proteomes" id="UP000623129">
    <property type="component" value="Unassembled WGS sequence"/>
</dbReference>
<evidence type="ECO:0000313" key="3">
    <source>
        <dbReference type="EMBL" id="KAF3334599.1"/>
    </source>
</evidence>